<evidence type="ECO:0000313" key="1">
    <source>
        <dbReference type="EMBL" id="MCI93174.1"/>
    </source>
</evidence>
<dbReference type="AlphaFoldDB" id="A0A392VXS5"/>
<feature type="non-terminal residue" evidence="1">
    <location>
        <position position="23"/>
    </location>
</feature>
<dbReference type="EMBL" id="LXQA011321785">
    <property type="protein sequence ID" value="MCI93174.1"/>
    <property type="molecule type" value="Genomic_DNA"/>
</dbReference>
<comment type="caution">
    <text evidence="1">The sequence shown here is derived from an EMBL/GenBank/DDBJ whole genome shotgun (WGS) entry which is preliminary data.</text>
</comment>
<reference evidence="1 2" key="1">
    <citation type="journal article" date="2018" name="Front. Plant Sci.">
        <title>Red Clover (Trifolium pratense) and Zigzag Clover (T. medium) - A Picture of Genomic Similarities and Differences.</title>
        <authorList>
            <person name="Dluhosova J."/>
            <person name="Istvanek J."/>
            <person name="Nedelnik J."/>
            <person name="Repkova J."/>
        </authorList>
    </citation>
    <scope>NUCLEOTIDE SEQUENCE [LARGE SCALE GENOMIC DNA]</scope>
    <source>
        <strain evidence="2">cv. 10/8</strain>
        <tissue evidence="1">Leaf</tissue>
    </source>
</reference>
<proteinExistence type="predicted"/>
<keyword evidence="2" id="KW-1185">Reference proteome</keyword>
<evidence type="ECO:0000313" key="2">
    <source>
        <dbReference type="Proteomes" id="UP000265520"/>
    </source>
</evidence>
<dbReference type="Proteomes" id="UP000265520">
    <property type="component" value="Unassembled WGS sequence"/>
</dbReference>
<name>A0A392VXS5_9FABA</name>
<organism evidence="1 2">
    <name type="scientific">Trifolium medium</name>
    <dbReference type="NCBI Taxonomy" id="97028"/>
    <lineage>
        <taxon>Eukaryota</taxon>
        <taxon>Viridiplantae</taxon>
        <taxon>Streptophyta</taxon>
        <taxon>Embryophyta</taxon>
        <taxon>Tracheophyta</taxon>
        <taxon>Spermatophyta</taxon>
        <taxon>Magnoliopsida</taxon>
        <taxon>eudicotyledons</taxon>
        <taxon>Gunneridae</taxon>
        <taxon>Pentapetalae</taxon>
        <taxon>rosids</taxon>
        <taxon>fabids</taxon>
        <taxon>Fabales</taxon>
        <taxon>Fabaceae</taxon>
        <taxon>Papilionoideae</taxon>
        <taxon>50 kb inversion clade</taxon>
        <taxon>NPAAA clade</taxon>
        <taxon>Hologalegina</taxon>
        <taxon>IRL clade</taxon>
        <taxon>Trifolieae</taxon>
        <taxon>Trifolium</taxon>
    </lineage>
</organism>
<accession>A0A392VXS5</accession>
<sequence>MSGTGVANVGSAYYFLLIMDLLE</sequence>
<protein>
    <submittedName>
        <fullName evidence="1">Uncharacterized protein</fullName>
    </submittedName>
</protein>